<sequence>MTMIRYIITIAMAATMTMISTMKEKIGRIVFGWLKRVSAIVNIMERMLESIIVLTAAVIAMTMTTTTVTTNTFVSGMTTKTSVMTAKIGRIANG</sequence>
<dbReference type="EMBL" id="CAACVS010000326">
    <property type="protein sequence ID" value="VEU41039.1"/>
    <property type="molecule type" value="Genomic_DNA"/>
</dbReference>
<keyword evidence="3" id="KW-1185">Reference proteome</keyword>
<feature type="transmembrane region" description="Helical" evidence="1">
    <location>
        <begin position="47"/>
        <end position="68"/>
    </location>
</feature>
<keyword evidence="1" id="KW-1133">Transmembrane helix</keyword>
<evidence type="ECO:0000313" key="2">
    <source>
        <dbReference type="EMBL" id="VEU41039.1"/>
    </source>
</evidence>
<accession>A0A448ZG69</accession>
<reference evidence="2 3" key="1">
    <citation type="submission" date="2019-01" db="EMBL/GenBank/DDBJ databases">
        <authorList>
            <person name="Ferrante I. M."/>
        </authorList>
    </citation>
    <scope>NUCLEOTIDE SEQUENCE [LARGE SCALE GENOMIC DNA]</scope>
    <source>
        <strain evidence="2 3">B856</strain>
    </source>
</reference>
<evidence type="ECO:0000313" key="3">
    <source>
        <dbReference type="Proteomes" id="UP000291116"/>
    </source>
</evidence>
<keyword evidence="1" id="KW-0472">Membrane</keyword>
<gene>
    <name evidence="2" type="ORF">PSNMU_V1.4_AUG-EV-PASAV3_0079420</name>
</gene>
<dbReference type="AlphaFoldDB" id="A0A448ZG69"/>
<protein>
    <submittedName>
        <fullName evidence="2">Uncharacterized protein</fullName>
    </submittedName>
</protein>
<keyword evidence="1" id="KW-0812">Transmembrane</keyword>
<dbReference type="Proteomes" id="UP000291116">
    <property type="component" value="Unassembled WGS sequence"/>
</dbReference>
<name>A0A448ZG69_9STRA</name>
<proteinExistence type="predicted"/>
<evidence type="ECO:0000256" key="1">
    <source>
        <dbReference type="SAM" id="Phobius"/>
    </source>
</evidence>
<organism evidence="2 3">
    <name type="scientific">Pseudo-nitzschia multistriata</name>
    <dbReference type="NCBI Taxonomy" id="183589"/>
    <lineage>
        <taxon>Eukaryota</taxon>
        <taxon>Sar</taxon>
        <taxon>Stramenopiles</taxon>
        <taxon>Ochrophyta</taxon>
        <taxon>Bacillariophyta</taxon>
        <taxon>Bacillariophyceae</taxon>
        <taxon>Bacillariophycidae</taxon>
        <taxon>Bacillariales</taxon>
        <taxon>Bacillariaceae</taxon>
        <taxon>Pseudo-nitzschia</taxon>
    </lineage>
</organism>